<reference evidence="2" key="1">
    <citation type="journal article" date="2020" name="Fungal Divers.">
        <title>Resolving the Mortierellaceae phylogeny through synthesis of multi-gene phylogenetics and phylogenomics.</title>
        <authorList>
            <person name="Vandepol N."/>
            <person name="Liber J."/>
            <person name="Desiro A."/>
            <person name="Na H."/>
            <person name="Kennedy M."/>
            <person name="Barry K."/>
            <person name="Grigoriev I.V."/>
            <person name="Miller A.N."/>
            <person name="O'Donnell K."/>
            <person name="Stajich J.E."/>
            <person name="Bonito G."/>
        </authorList>
    </citation>
    <scope>NUCLEOTIDE SEQUENCE</scope>
    <source>
        <strain evidence="2">NRRL 2769</strain>
    </source>
</reference>
<dbReference type="EMBL" id="JAAAID010001281">
    <property type="protein sequence ID" value="KAG0010709.1"/>
    <property type="molecule type" value="Genomic_DNA"/>
</dbReference>
<accession>A0A9P6MS49</accession>
<protein>
    <submittedName>
        <fullName evidence="2">Uncharacterized protein</fullName>
    </submittedName>
</protein>
<name>A0A9P6MS49_9FUNG</name>
<feature type="compositionally biased region" description="Low complexity" evidence="1">
    <location>
        <begin position="46"/>
        <end position="74"/>
    </location>
</feature>
<feature type="region of interest" description="Disordered" evidence="1">
    <location>
        <begin position="1"/>
        <end position="26"/>
    </location>
</feature>
<feature type="region of interest" description="Disordered" evidence="1">
    <location>
        <begin position="38"/>
        <end position="98"/>
    </location>
</feature>
<evidence type="ECO:0000313" key="3">
    <source>
        <dbReference type="Proteomes" id="UP000703661"/>
    </source>
</evidence>
<proteinExistence type="predicted"/>
<sequence length="143" mass="16077">MATTIDMAKYPEDRNDDGSSANDSLEYGHEFKDSFRLLDRSTNTVNGSNRNSSSDSNKGSNSNNNHISSSNSYNKPKEIKKSKRDYGDLKPKHPPQLGGLRSIQAYLTILTTQPTILWMQHQLDKRFLNSNPDTQDQGVAQDQ</sequence>
<dbReference type="Proteomes" id="UP000703661">
    <property type="component" value="Unassembled WGS sequence"/>
</dbReference>
<comment type="caution">
    <text evidence="2">The sequence shown here is derived from an EMBL/GenBank/DDBJ whole genome shotgun (WGS) entry which is preliminary data.</text>
</comment>
<gene>
    <name evidence="2" type="ORF">BGZ80_001251</name>
</gene>
<keyword evidence="3" id="KW-1185">Reference proteome</keyword>
<dbReference type="AlphaFoldDB" id="A0A9P6MS49"/>
<organism evidence="2 3">
    <name type="scientific">Entomortierella chlamydospora</name>
    <dbReference type="NCBI Taxonomy" id="101097"/>
    <lineage>
        <taxon>Eukaryota</taxon>
        <taxon>Fungi</taxon>
        <taxon>Fungi incertae sedis</taxon>
        <taxon>Mucoromycota</taxon>
        <taxon>Mortierellomycotina</taxon>
        <taxon>Mortierellomycetes</taxon>
        <taxon>Mortierellales</taxon>
        <taxon>Mortierellaceae</taxon>
        <taxon>Entomortierella</taxon>
    </lineage>
</organism>
<evidence type="ECO:0000256" key="1">
    <source>
        <dbReference type="SAM" id="MobiDB-lite"/>
    </source>
</evidence>
<evidence type="ECO:0000313" key="2">
    <source>
        <dbReference type="EMBL" id="KAG0010709.1"/>
    </source>
</evidence>
<feature type="compositionally biased region" description="Basic and acidic residues" evidence="1">
    <location>
        <begin position="75"/>
        <end position="91"/>
    </location>
</feature>